<accession>A0A4R8MAZ5</accession>
<organism evidence="2 3">
    <name type="scientific">Algibacter lectus</name>
    <dbReference type="NCBI Taxonomy" id="221126"/>
    <lineage>
        <taxon>Bacteria</taxon>
        <taxon>Pseudomonadati</taxon>
        <taxon>Bacteroidota</taxon>
        <taxon>Flavobacteriia</taxon>
        <taxon>Flavobacteriales</taxon>
        <taxon>Flavobacteriaceae</taxon>
        <taxon>Algibacter</taxon>
    </lineage>
</organism>
<name>A0A4R8MAZ5_9FLAO</name>
<dbReference type="Proteomes" id="UP000294824">
    <property type="component" value="Unassembled WGS sequence"/>
</dbReference>
<sequence>MHYQQTYNPILFMNFKIKSAIVLCGLLISAVAMAQVKEYQQEGNYQNSKGKRDANGNPVGEWQYYGAFSNTRPTEYFNYDTREFRDYFIQDITTNKPLILQEKGKLNSDLKKTGTWITYHNTRKREAIHTKGNYINGVKDGQWQELYLDGSLQSVEVFENGARRGTWKEYFEDGKLKSSMQFEDNRPNGDFSETKRFPGYSFKTYGKYKLGSKHGDWIIYCTHSKGEFIYEKAVYDAGRAVGELKRFNEDGSILNIVSHNSKGEISESKEFYDDGTTKKISIPTASTDHNPATENTVYFKNGNLKEKYIEKKGYYYNIITMKDIEGNTLDYGTLRDGIGTFKLYDEDGQLKSIETLGSKGRRGPYSTFGSVEIDGTAYRYKEVGQIGSDGREGSFDVIIEKNGIQQTLQTDVYFRNVSINQKKYNLEGELISEFNINKSTGEKIETDYYPTGKVKTKLQKKYPNDLLNVLECKDPNGEDLDFGTIKNGTGSFKLYNTEGKLETTYIFSEGKVTGEK</sequence>
<keyword evidence="1" id="KW-0732">Signal</keyword>
<dbReference type="Gene3D" id="2.20.110.10">
    <property type="entry name" value="Histone H3 K4-specific methyltransferase SET7/9 N-terminal domain"/>
    <property type="match status" value="1"/>
</dbReference>
<dbReference type="SUPFAM" id="SSF82185">
    <property type="entry name" value="Histone H3 K4-specific methyltransferase SET7/9 N-terminal domain"/>
    <property type="match status" value="1"/>
</dbReference>
<dbReference type="EMBL" id="SORL01000010">
    <property type="protein sequence ID" value="TDY61025.1"/>
    <property type="molecule type" value="Genomic_DNA"/>
</dbReference>
<dbReference type="Pfam" id="PF07661">
    <property type="entry name" value="MORN_2"/>
    <property type="match status" value="2"/>
</dbReference>
<protein>
    <submittedName>
        <fullName evidence="2">Antitoxin component YwqK of YwqJK toxin-antitoxin module</fullName>
    </submittedName>
</protein>
<proteinExistence type="predicted"/>
<gene>
    <name evidence="2" type="ORF">DFQ06_3034</name>
</gene>
<keyword evidence="3" id="KW-1185">Reference proteome</keyword>
<evidence type="ECO:0000313" key="3">
    <source>
        <dbReference type="Proteomes" id="UP000294824"/>
    </source>
</evidence>
<reference evidence="2 3" key="1">
    <citation type="submission" date="2019-03" db="EMBL/GenBank/DDBJ databases">
        <title>Genomic Encyclopedia of Type Strains, Phase III (KMG-III): the genomes of soil and plant-associated and newly described type strains.</title>
        <authorList>
            <person name="Whitman W."/>
        </authorList>
    </citation>
    <scope>NUCLEOTIDE SEQUENCE [LARGE SCALE GENOMIC DNA]</scope>
    <source>
        <strain evidence="2 3">CECT 8301</strain>
    </source>
</reference>
<dbReference type="AlphaFoldDB" id="A0A4R8MAZ5"/>
<dbReference type="Gene3D" id="3.90.930.1">
    <property type="match status" value="1"/>
</dbReference>
<comment type="caution">
    <text evidence="2">The sequence shown here is derived from an EMBL/GenBank/DDBJ whole genome shotgun (WGS) entry which is preliminary data.</text>
</comment>
<dbReference type="InterPro" id="IPR011652">
    <property type="entry name" value="MORN_2"/>
</dbReference>
<feature type="chain" id="PRO_5020685478" evidence="1">
    <location>
        <begin position="35"/>
        <end position="516"/>
    </location>
</feature>
<feature type="signal peptide" evidence="1">
    <location>
        <begin position="1"/>
        <end position="34"/>
    </location>
</feature>
<evidence type="ECO:0000256" key="1">
    <source>
        <dbReference type="SAM" id="SignalP"/>
    </source>
</evidence>
<evidence type="ECO:0000313" key="2">
    <source>
        <dbReference type="EMBL" id="TDY61025.1"/>
    </source>
</evidence>